<reference evidence="9 10" key="1">
    <citation type="journal article" date="2012" name="Science">
        <title>The Paleozoic origin of enzymatic lignin decomposition reconstructed from 31 fungal genomes.</title>
        <authorList>
            <person name="Floudas D."/>
            <person name="Binder M."/>
            <person name="Riley R."/>
            <person name="Barry K."/>
            <person name="Blanchette R.A."/>
            <person name="Henrissat B."/>
            <person name="Martinez A.T."/>
            <person name="Otillar R."/>
            <person name="Spatafora J.W."/>
            <person name="Yadav J.S."/>
            <person name="Aerts A."/>
            <person name="Benoit I."/>
            <person name="Boyd A."/>
            <person name="Carlson A."/>
            <person name="Copeland A."/>
            <person name="Coutinho P.M."/>
            <person name="de Vries R.P."/>
            <person name="Ferreira P."/>
            <person name="Findley K."/>
            <person name="Foster B."/>
            <person name="Gaskell J."/>
            <person name="Glotzer D."/>
            <person name="Gorecki P."/>
            <person name="Heitman J."/>
            <person name="Hesse C."/>
            <person name="Hori C."/>
            <person name="Igarashi K."/>
            <person name="Jurgens J.A."/>
            <person name="Kallen N."/>
            <person name="Kersten P."/>
            <person name="Kohler A."/>
            <person name="Kuees U."/>
            <person name="Kumar T.K.A."/>
            <person name="Kuo A."/>
            <person name="LaButti K."/>
            <person name="Larrondo L.F."/>
            <person name="Lindquist E."/>
            <person name="Ling A."/>
            <person name="Lombard V."/>
            <person name="Lucas S."/>
            <person name="Lundell T."/>
            <person name="Martin R."/>
            <person name="McLaughlin D.J."/>
            <person name="Morgenstern I."/>
            <person name="Morin E."/>
            <person name="Murat C."/>
            <person name="Nagy L.G."/>
            <person name="Nolan M."/>
            <person name="Ohm R.A."/>
            <person name="Patyshakuliyeva A."/>
            <person name="Rokas A."/>
            <person name="Ruiz-Duenas F.J."/>
            <person name="Sabat G."/>
            <person name="Salamov A."/>
            <person name="Samejima M."/>
            <person name="Schmutz J."/>
            <person name="Slot J.C."/>
            <person name="St John F."/>
            <person name="Stenlid J."/>
            <person name="Sun H."/>
            <person name="Sun S."/>
            <person name="Syed K."/>
            <person name="Tsang A."/>
            <person name="Wiebenga A."/>
            <person name="Young D."/>
            <person name="Pisabarro A."/>
            <person name="Eastwood D.C."/>
            <person name="Martin F."/>
            <person name="Cullen D."/>
            <person name="Grigoriev I.V."/>
            <person name="Hibbett D.S."/>
        </authorList>
    </citation>
    <scope>NUCLEOTIDE SEQUENCE [LARGE SCALE GENOMIC DNA]</scope>
    <source>
        <strain evidence="9 10">ATCC 11539</strain>
    </source>
</reference>
<dbReference type="SUPFAM" id="SSF51197">
    <property type="entry name" value="Clavaminate synthase-like"/>
    <property type="match status" value="1"/>
</dbReference>
<evidence type="ECO:0000256" key="6">
    <source>
        <dbReference type="ARBA" id="ARBA00023004"/>
    </source>
</evidence>
<keyword evidence="6" id="KW-0408">Iron</keyword>
<keyword evidence="3" id="KW-0479">Metal-binding</keyword>
<evidence type="ECO:0000256" key="4">
    <source>
        <dbReference type="ARBA" id="ARBA00022964"/>
    </source>
</evidence>
<gene>
    <name evidence="9" type="ORF">GLOTRDRAFT_75677</name>
</gene>
<protein>
    <submittedName>
        <fullName evidence="9">Gamma-butyrobetaine hydroxylase</fullName>
    </submittedName>
</protein>
<dbReference type="Pfam" id="PF06155">
    <property type="entry name" value="GBBH-like_N"/>
    <property type="match status" value="1"/>
</dbReference>
<dbReference type="AlphaFoldDB" id="S7Q7W1"/>
<dbReference type="InterPro" id="IPR038492">
    <property type="entry name" value="GBBH-like_N_sf"/>
</dbReference>
<dbReference type="CDD" id="cd00250">
    <property type="entry name" value="CAS_like"/>
    <property type="match status" value="1"/>
</dbReference>
<dbReference type="PANTHER" id="PTHR10696">
    <property type="entry name" value="GAMMA-BUTYROBETAINE HYDROXYLASE-RELATED"/>
    <property type="match status" value="1"/>
</dbReference>
<sequence>MIKRLRLPFSVSPRTAGRLHPHVFPPASRNHPFSNARGLSSQAVTIPALDNLTLPYVWLRDSCQCPSCIHPSTRQKLHRTSDLVAARPVPGGVAYHHDEGVLRVKWEGGHESAYERGWLERYADPGKLAAFHREVERVEWDAKRVSESSALFVPYEDLQKPAGLLTAIEQLVKYGLLFVSGVPNQETSHERCELTRLAERFGEIRETFYGRVWDVKNVERSKNIAYTNLDLGLHMDLLYFQHPPRYQILHCLRNRVAGGSSLFLDAIHAARELRSDDPAAFDTLAATPVPFHYINDGHHLHCAHPTIELASPSLTSTSTPTSRPATAHPGPDVAFVNYSPPFQAPLAPATPPAFYTALRAFASILADPANTHEYTLREGDAVVFDNRRVLHARRSFGEGERWLKGCYLEADSVLDRMRVLQGRVGKV</sequence>
<evidence type="ECO:0000259" key="7">
    <source>
        <dbReference type="Pfam" id="PF02668"/>
    </source>
</evidence>
<dbReference type="EMBL" id="KB469301">
    <property type="protein sequence ID" value="EPQ55528.1"/>
    <property type="molecule type" value="Genomic_DNA"/>
</dbReference>
<evidence type="ECO:0000256" key="5">
    <source>
        <dbReference type="ARBA" id="ARBA00023002"/>
    </source>
</evidence>
<dbReference type="RefSeq" id="XP_007865612.1">
    <property type="nucleotide sequence ID" value="XM_007867421.1"/>
</dbReference>
<dbReference type="GO" id="GO:0046872">
    <property type="term" value="F:metal ion binding"/>
    <property type="evidence" value="ECO:0007669"/>
    <property type="project" value="UniProtKB-KW"/>
</dbReference>
<evidence type="ECO:0000256" key="3">
    <source>
        <dbReference type="ARBA" id="ARBA00022723"/>
    </source>
</evidence>
<feature type="domain" description="Gamma-butyrobetaine hydroxylase-like N-terminal" evidence="8">
    <location>
        <begin position="52"/>
        <end position="119"/>
    </location>
</feature>
<dbReference type="Pfam" id="PF02668">
    <property type="entry name" value="TauD"/>
    <property type="match status" value="1"/>
</dbReference>
<dbReference type="HOGENOM" id="CLU_021859_0_1_1"/>
<dbReference type="GO" id="GO:0005739">
    <property type="term" value="C:mitochondrion"/>
    <property type="evidence" value="ECO:0007669"/>
    <property type="project" value="TreeGrafter"/>
</dbReference>
<dbReference type="GeneID" id="19308536"/>
<evidence type="ECO:0000313" key="10">
    <source>
        <dbReference type="Proteomes" id="UP000030669"/>
    </source>
</evidence>
<keyword evidence="4" id="KW-0223">Dioxygenase</keyword>
<dbReference type="eggNOG" id="KOG3889">
    <property type="taxonomic scope" value="Eukaryota"/>
</dbReference>
<dbReference type="Gene3D" id="3.30.2020.30">
    <property type="match status" value="1"/>
</dbReference>
<dbReference type="PANTHER" id="PTHR10696:SF25">
    <property type="entry name" value="OXIDOREDUCTASE AIM17-RELATED"/>
    <property type="match status" value="1"/>
</dbReference>
<dbReference type="OMA" id="MPYFEYK"/>
<dbReference type="KEGG" id="gtr:GLOTRDRAFT_75677"/>
<evidence type="ECO:0000256" key="1">
    <source>
        <dbReference type="ARBA" id="ARBA00001954"/>
    </source>
</evidence>
<dbReference type="OrthoDB" id="406634at2759"/>
<keyword evidence="10" id="KW-1185">Reference proteome</keyword>
<proteinExistence type="inferred from homology"/>
<dbReference type="InterPro" id="IPR010376">
    <property type="entry name" value="GBBH-like_N"/>
</dbReference>
<dbReference type="Gene3D" id="3.60.130.10">
    <property type="entry name" value="Clavaminate synthase-like"/>
    <property type="match status" value="1"/>
</dbReference>
<evidence type="ECO:0000256" key="2">
    <source>
        <dbReference type="ARBA" id="ARBA00008654"/>
    </source>
</evidence>
<name>S7Q7W1_GLOTA</name>
<feature type="domain" description="TauD/TfdA-like" evidence="7">
    <location>
        <begin position="164"/>
        <end position="407"/>
    </location>
</feature>
<dbReference type="STRING" id="670483.S7Q7W1"/>
<keyword evidence="5" id="KW-0560">Oxidoreductase</keyword>
<comment type="cofactor">
    <cofactor evidence="1">
        <name>Fe(2+)</name>
        <dbReference type="ChEBI" id="CHEBI:29033"/>
    </cofactor>
</comment>
<evidence type="ECO:0000313" key="9">
    <source>
        <dbReference type="EMBL" id="EPQ55528.1"/>
    </source>
</evidence>
<dbReference type="InterPro" id="IPR050411">
    <property type="entry name" value="AlphaKG_dependent_hydroxylases"/>
</dbReference>
<dbReference type="InterPro" id="IPR003819">
    <property type="entry name" value="TauD/TfdA-like"/>
</dbReference>
<dbReference type="GO" id="GO:0045329">
    <property type="term" value="P:carnitine biosynthetic process"/>
    <property type="evidence" value="ECO:0007669"/>
    <property type="project" value="TreeGrafter"/>
</dbReference>
<evidence type="ECO:0000259" key="8">
    <source>
        <dbReference type="Pfam" id="PF06155"/>
    </source>
</evidence>
<dbReference type="InterPro" id="IPR042098">
    <property type="entry name" value="TauD-like_sf"/>
</dbReference>
<dbReference type="Proteomes" id="UP000030669">
    <property type="component" value="Unassembled WGS sequence"/>
</dbReference>
<accession>S7Q7W1</accession>
<dbReference type="GO" id="GO:0016706">
    <property type="term" value="F:2-oxoglutarate-dependent dioxygenase activity"/>
    <property type="evidence" value="ECO:0007669"/>
    <property type="project" value="UniProtKB-ARBA"/>
</dbReference>
<comment type="similarity">
    <text evidence="2">Belongs to the gamma-BBH/TMLD family.</text>
</comment>
<organism evidence="9 10">
    <name type="scientific">Gloeophyllum trabeum (strain ATCC 11539 / FP-39264 / Madison 617)</name>
    <name type="common">Brown rot fungus</name>
    <dbReference type="NCBI Taxonomy" id="670483"/>
    <lineage>
        <taxon>Eukaryota</taxon>
        <taxon>Fungi</taxon>
        <taxon>Dikarya</taxon>
        <taxon>Basidiomycota</taxon>
        <taxon>Agaricomycotina</taxon>
        <taxon>Agaricomycetes</taxon>
        <taxon>Gloeophyllales</taxon>
        <taxon>Gloeophyllaceae</taxon>
        <taxon>Gloeophyllum</taxon>
    </lineage>
</organism>